<reference evidence="1 2" key="1">
    <citation type="submission" date="2019-07" db="EMBL/GenBank/DDBJ databases">
        <title>Whole genome shotgun sequence of Aneurinibacillus danicus NBRC 102444.</title>
        <authorList>
            <person name="Hosoyama A."/>
            <person name="Uohara A."/>
            <person name="Ohji S."/>
            <person name="Ichikawa N."/>
        </authorList>
    </citation>
    <scope>NUCLEOTIDE SEQUENCE [LARGE SCALE GENOMIC DNA]</scope>
    <source>
        <strain evidence="1 2">NBRC 102444</strain>
    </source>
</reference>
<dbReference type="RefSeq" id="WP_146809027.1">
    <property type="nucleotide sequence ID" value="NZ_BJXX01000051.1"/>
</dbReference>
<comment type="caution">
    <text evidence="1">The sequence shown here is derived from an EMBL/GenBank/DDBJ whole genome shotgun (WGS) entry which is preliminary data.</text>
</comment>
<dbReference type="Gene3D" id="1.20.120.1450">
    <property type="match status" value="1"/>
</dbReference>
<proteinExistence type="predicted"/>
<dbReference type="GO" id="GO:0009234">
    <property type="term" value="P:menaquinone biosynthetic process"/>
    <property type="evidence" value="ECO:0007669"/>
    <property type="project" value="InterPro"/>
</dbReference>
<dbReference type="Pfam" id="PF07307">
    <property type="entry name" value="HEPPP_synt_1"/>
    <property type="match status" value="1"/>
</dbReference>
<evidence type="ECO:0000313" key="1">
    <source>
        <dbReference type="EMBL" id="GEN33701.1"/>
    </source>
</evidence>
<sequence length="269" mass="31649">MNLLKHDFQEEIEEVVRSIKQNAENRVLYQYIDNPPISQLRICLLYLFLRQRGVSGAALRDYIVTATLIQLALDSHERVSLNKEETSAGIRSRQLTVLAGDYFSSRYYYLLANLEDVRAIGQLARSIQEINEWKINLYCENDWTAEQYLQRKVDIESSLLRSFGNAYVGETMDVWMRIFSQMILVEQLLAEYRTWNIEQEAGRYFHLLSREEGTHSAYQSMLQHIHKALHQCRKLIALVEGEEWRAELRHLVDRCAEELDNQKARAEEM</sequence>
<evidence type="ECO:0008006" key="3">
    <source>
        <dbReference type="Google" id="ProtNLM"/>
    </source>
</evidence>
<dbReference type="OrthoDB" id="2417886at2"/>
<dbReference type="InterPro" id="IPR009920">
    <property type="entry name" value="HEPPP_synth_su1"/>
</dbReference>
<dbReference type="AlphaFoldDB" id="A0A511V6A8"/>
<organism evidence="1 2">
    <name type="scientific">Aneurinibacillus danicus</name>
    <dbReference type="NCBI Taxonomy" id="267746"/>
    <lineage>
        <taxon>Bacteria</taxon>
        <taxon>Bacillati</taxon>
        <taxon>Bacillota</taxon>
        <taxon>Bacilli</taxon>
        <taxon>Bacillales</taxon>
        <taxon>Paenibacillaceae</taxon>
        <taxon>Aneurinibacillus group</taxon>
        <taxon>Aneurinibacillus</taxon>
    </lineage>
</organism>
<dbReference type="EMBL" id="BJXX01000051">
    <property type="protein sequence ID" value="GEN33701.1"/>
    <property type="molecule type" value="Genomic_DNA"/>
</dbReference>
<dbReference type="Proteomes" id="UP000321157">
    <property type="component" value="Unassembled WGS sequence"/>
</dbReference>
<name>A0A511V6A8_9BACL</name>
<protein>
    <recommendedName>
        <fullName evidence="3">Heptaprenyl diphosphate synthase</fullName>
    </recommendedName>
</protein>
<gene>
    <name evidence="1" type="ORF">ADA01nite_11610</name>
</gene>
<evidence type="ECO:0000313" key="2">
    <source>
        <dbReference type="Proteomes" id="UP000321157"/>
    </source>
</evidence>
<keyword evidence="2" id="KW-1185">Reference proteome</keyword>
<accession>A0A511V6A8</accession>